<evidence type="ECO:0008006" key="4">
    <source>
        <dbReference type="Google" id="ProtNLM"/>
    </source>
</evidence>
<feature type="region of interest" description="Disordered" evidence="1">
    <location>
        <begin position="30"/>
        <end position="53"/>
    </location>
</feature>
<dbReference type="Proteomes" id="UP000291334">
    <property type="component" value="Unassembled WGS sequence"/>
</dbReference>
<organism evidence="2 3">
    <name type="scientific">Phytopseudomonas dryadis</name>
    <dbReference type="NCBI Taxonomy" id="2487520"/>
    <lineage>
        <taxon>Bacteria</taxon>
        <taxon>Pseudomonadati</taxon>
        <taxon>Pseudomonadota</taxon>
        <taxon>Gammaproteobacteria</taxon>
        <taxon>Pseudomonadales</taxon>
        <taxon>Pseudomonadaceae</taxon>
        <taxon>Phytopseudomonas</taxon>
    </lineage>
</organism>
<sequence>MSFLLQVWIMTRSLFPLFFVAAPWLALAQPPQSGLPSPLDRERSRERQERSVRGLDVMQVEGRGSPSRHDHGQLRVASPTMVPSLEHPHAIPGKGERPVHFRLDVFF</sequence>
<keyword evidence="3" id="KW-1185">Reference proteome</keyword>
<proteinExistence type="predicted"/>
<evidence type="ECO:0000313" key="2">
    <source>
        <dbReference type="EMBL" id="TBV07238.1"/>
    </source>
</evidence>
<gene>
    <name evidence="2" type="ORF">DNK34_08360</name>
</gene>
<comment type="caution">
    <text evidence="2">The sequence shown here is derived from an EMBL/GenBank/DDBJ whole genome shotgun (WGS) entry which is preliminary data.</text>
</comment>
<dbReference type="EMBL" id="QJUM01000008">
    <property type="protein sequence ID" value="TBV07238.1"/>
    <property type="molecule type" value="Genomic_DNA"/>
</dbReference>
<evidence type="ECO:0000256" key="1">
    <source>
        <dbReference type="SAM" id="MobiDB-lite"/>
    </source>
</evidence>
<accession>A0ABY1Z7S3</accession>
<name>A0ABY1Z7S3_9GAMM</name>
<evidence type="ECO:0000313" key="3">
    <source>
        <dbReference type="Proteomes" id="UP000291334"/>
    </source>
</evidence>
<protein>
    <recommendedName>
        <fullName evidence="4">Secreted protein</fullName>
    </recommendedName>
</protein>
<reference evidence="2 3" key="1">
    <citation type="submission" date="2018-06" db="EMBL/GenBank/DDBJ databases">
        <title>Three novel Pseudomonas species isolated from symptomatic oak.</title>
        <authorList>
            <person name="Bueno-Gonzalez V."/>
            <person name="Brady C."/>
        </authorList>
    </citation>
    <scope>NUCLEOTIDE SEQUENCE [LARGE SCALE GENOMIC DNA]</scope>
    <source>
        <strain evidence="2 3">P26B</strain>
    </source>
</reference>
<feature type="compositionally biased region" description="Basic and acidic residues" evidence="1">
    <location>
        <begin position="39"/>
        <end position="53"/>
    </location>
</feature>